<feature type="repeat" description="TPR" evidence="2">
    <location>
        <begin position="641"/>
        <end position="674"/>
    </location>
</feature>
<dbReference type="Gene3D" id="1.10.1130.10">
    <property type="entry name" value="Flavocytochrome C3, Chain A"/>
    <property type="match status" value="2"/>
</dbReference>
<feature type="repeat" description="TPR" evidence="2">
    <location>
        <begin position="573"/>
        <end position="606"/>
    </location>
</feature>
<dbReference type="SMART" id="SM00028">
    <property type="entry name" value="TPR"/>
    <property type="match status" value="3"/>
</dbReference>
<name>A0A7X0JSV7_9GAMM</name>
<keyword evidence="6" id="KW-1185">Reference proteome</keyword>
<dbReference type="PANTHER" id="PTHR35038">
    <property type="entry name" value="DISSIMILATORY SULFITE REDUCTASE SIRA"/>
    <property type="match status" value="1"/>
</dbReference>
<dbReference type="InterPro" id="IPR029467">
    <property type="entry name" value="Cyt_c7-like"/>
</dbReference>
<keyword evidence="2" id="KW-0802">TPR repeat</keyword>
<comment type="caution">
    <text evidence="5">The sequence shown here is derived from an EMBL/GenBank/DDBJ whole genome shotgun (WGS) entry which is preliminary data.</text>
</comment>
<accession>A0A7X0JSV7</accession>
<dbReference type="PANTHER" id="PTHR35038:SF8">
    <property type="entry name" value="C-TYPE POLYHEME CYTOCHROME OMCC"/>
    <property type="match status" value="1"/>
</dbReference>
<keyword evidence="1" id="KW-0732">Signal</keyword>
<feature type="domain" description="Cytochrome c7-like" evidence="4">
    <location>
        <begin position="341"/>
        <end position="422"/>
    </location>
</feature>
<dbReference type="InterPro" id="IPR023155">
    <property type="entry name" value="Cyt_c-552/4"/>
</dbReference>
<evidence type="ECO:0000313" key="5">
    <source>
        <dbReference type="EMBL" id="MBB6520701.1"/>
    </source>
</evidence>
<evidence type="ECO:0000256" key="1">
    <source>
        <dbReference type="ARBA" id="ARBA00022729"/>
    </source>
</evidence>
<dbReference type="Pfam" id="PF13435">
    <property type="entry name" value="Cytochrome_C554"/>
    <property type="match status" value="2"/>
</dbReference>
<dbReference type="PROSITE" id="PS50005">
    <property type="entry name" value="TPR"/>
    <property type="match status" value="2"/>
</dbReference>
<dbReference type="InterPro" id="IPR036280">
    <property type="entry name" value="Multihaem_cyt_sf"/>
</dbReference>
<dbReference type="GO" id="GO:0016491">
    <property type="term" value="F:oxidoreductase activity"/>
    <property type="evidence" value="ECO:0007669"/>
    <property type="project" value="TreeGrafter"/>
</dbReference>
<gene>
    <name evidence="5" type="ORF">HNR48_000979</name>
</gene>
<reference evidence="5 6" key="1">
    <citation type="submission" date="2020-08" db="EMBL/GenBank/DDBJ databases">
        <title>Genomic Encyclopedia of Type Strains, Phase IV (KMG-IV): sequencing the most valuable type-strain genomes for metagenomic binning, comparative biology and taxonomic classification.</title>
        <authorList>
            <person name="Goeker M."/>
        </authorList>
    </citation>
    <scope>NUCLEOTIDE SEQUENCE [LARGE SCALE GENOMIC DNA]</scope>
    <source>
        <strain evidence="5 6">DSM 22368</strain>
    </source>
</reference>
<evidence type="ECO:0000313" key="6">
    <source>
        <dbReference type="Proteomes" id="UP000528457"/>
    </source>
</evidence>
<dbReference type="RefSeq" id="WP_166850476.1">
    <property type="nucleotide sequence ID" value="NZ_JAAONY010000001.1"/>
</dbReference>
<dbReference type="SUPFAM" id="SSF48695">
    <property type="entry name" value="Multiheme cytochromes"/>
    <property type="match status" value="1"/>
</dbReference>
<dbReference type="InterPro" id="IPR019734">
    <property type="entry name" value="TPR_rpt"/>
</dbReference>
<proteinExistence type="predicted"/>
<dbReference type="InterPro" id="IPR051829">
    <property type="entry name" value="Multiheme_Cytochr_ET"/>
</dbReference>
<dbReference type="SUPFAM" id="SSF48452">
    <property type="entry name" value="TPR-like"/>
    <property type="match status" value="1"/>
</dbReference>
<evidence type="ECO:0000259" key="3">
    <source>
        <dbReference type="Pfam" id="PF13435"/>
    </source>
</evidence>
<dbReference type="InParanoid" id="A0A7X0JSV7"/>
<evidence type="ECO:0000256" key="2">
    <source>
        <dbReference type="PROSITE-ProRule" id="PRU00339"/>
    </source>
</evidence>
<feature type="domain" description="Cytochrome c-552/4" evidence="3">
    <location>
        <begin position="40"/>
        <end position="62"/>
    </location>
</feature>
<dbReference type="EMBL" id="JACHHT010000001">
    <property type="protein sequence ID" value="MBB6520701.1"/>
    <property type="molecule type" value="Genomic_DNA"/>
</dbReference>
<dbReference type="Pfam" id="PF14522">
    <property type="entry name" value="Cytochrome_C7"/>
    <property type="match status" value="1"/>
</dbReference>
<dbReference type="Gene3D" id="1.25.40.10">
    <property type="entry name" value="Tetratricopeptide repeat domain"/>
    <property type="match status" value="1"/>
</dbReference>
<dbReference type="InterPro" id="IPR011990">
    <property type="entry name" value="TPR-like_helical_dom_sf"/>
</dbReference>
<dbReference type="Pfam" id="PF13432">
    <property type="entry name" value="TPR_16"/>
    <property type="match status" value="2"/>
</dbReference>
<sequence>MFAPVKSTSEGLTCLLQHLLCAVLLLCGVSSQAQWLGSEQCKHCHEKEYQQWQGSHHDWAMKPAEAPFVLGNFNDITFEHFGDKSRFYREGKDYFVETPNAQGKQQSFKVAYTFGFYPLQQYLLQLPKGHLQALTIAWDSRPKTEGGQRWFHLYPNEQISADDPLHWTGAYFNWNSRCAECHSTNLKRNYQPKDHSYQTQWSEINVACEACHGPGEEHVKWATAGVGGDDKKISRLHAKGRWILNVGESIARREQGPRKAGEQSEQISVCGSCHSRRRLLSEKRVHHAGESFSAQHAIQSLVEPMYHRDGQIRDEVFVLGSFMQSKMYQHGVECSNCHEPHSLQLKAPGNAVCSQCHVPAVYDQPKHHRHPKGSAGAQCVNCHMPETTYMVVDPRRDHSLRIPRPDLSDELGSPNACVQCHQDRSNQWASVHFKNWLKEAGKALPEKPALAETEPRKLLSRLSQEPPIVAASILERLAQAPSNQSLLVAQSRLHHAEPLLREAAVNFLAVLPLPQRVQELLASLNEPEMAVRLAIARQTLGADLSALDSEQSQALKGLWQDYWQSLLFHQDTAAGQLNLGLYHLAFAQLDLAEKSYRKAIVMEPLHLGAHLNLADLLRQRGKTQESLGLLQKISRALPQAAAAQHALGLALVRHKQYLPALQALAEAAKLEPNNGRYQYVYAVALHSTGRSKEALQQMRLMAKKSLLDAQGQQFLRQLEQINR</sequence>
<evidence type="ECO:0000259" key="4">
    <source>
        <dbReference type="Pfam" id="PF14522"/>
    </source>
</evidence>
<organism evidence="5 6">
    <name type="scientific">Pseudoteredinibacter isoporae</name>
    <dbReference type="NCBI Taxonomy" id="570281"/>
    <lineage>
        <taxon>Bacteria</taxon>
        <taxon>Pseudomonadati</taxon>
        <taxon>Pseudomonadota</taxon>
        <taxon>Gammaproteobacteria</taxon>
        <taxon>Cellvibrionales</taxon>
        <taxon>Cellvibrionaceae</taxon>
        <taxon>Pseudoteredinibacter</taxon>
    </lineage>
</organism>
<dbReference type="Proteomes" id="UP000528457">
    <property type="component" value="Unassembled WGS sequence"/>
</dbReference>
<protein>
    <submittedName>
        <fullName evidence="5">Flp pilus assembly protein TadD</fullName>
    </submittedName>
</protein>
<feature type="domain" description="Cytochrome c-552/4" evidence="3">
    <location>
        <begin position="173"/>
        <end position="213"/>
    </location>
</feature>
<dbReference type="AlphaFoldDB" id="A0A7X0JSV7"/>